<sequence length="249" mass="27794">MVAIDNGDPPTYSLPWKEPCVWEEEDSRKAKIQKTEHLRNLNLLLQADNLRGIDPYSCKILLGRPSALAATPFSSSPIRYHCHLQVPLSSSSPLSSTRISLLSPEVPSASSSPVSVSSHEGIRLLSGRFTKLCERLRMVLVATHILVYLFPSALTYLALVESMAPDSWEYAVPERKKKLSERFFTLQQLVSPYGKKYEPVYRSMNQFVLSGLQNGVLFVDGLKIGTTTKSSFAIADKYSEIIDVLENKS</sequence>
<evidence type="ECO:0000313" key="2">
    <source>
        <dbReference type="EMBL" id="QHN77829.1"/>
    </source>
</evidence>
<proteinExistence type="predicted"/>
<protein>
    <submittedName>
        <fullName evidence="2">Uncharacterized protein</fullName>
    </submittedName>
</protein>
<name>A0A6B9V8T1_ARAHY</name>
<gene>
    <name evidence="2" type="ORF">DS421_19g656220</name>
</gene>
<keyword evidence="1" id="KW-1133">Transmembrane helix</keyword>
<dbReference type="AlphaFoldDB" id="A0A6B9V8T1"/>
<evidence type="ECO:0000256" key="1">
    <source>
        <dbReference type="SAM" id="Phobius"/>
    </source>
</evidence>
<organism evidence="2 3">
    <name type="scientific">Arachis hypogaea</name>
    <name type="common">Peanut</name>
    <dbReference type="NCBI Taxonomy" id="3818"/>
    <lineage>
        <taxon>Eukaryota</taxon>
        <taxon>Viridiplantae</taxon>
        <taxon>Streptophyta</taxon>
        <taxon>Embryophyta</taxon>
        <taxon>Tracheophyta</taxon>
        <taxon>Spermatophyta</taxon>
        <taxon>Magnoliopsida</taxon>
        <taxon>eudicotyledons</taxon>
        <taxon>Gunneridae</taxon>
        <taxon>Pentapetalae</taxon>
        <taxon>rosids</taxon>
        <taxon>fabids</taxon>
        <taxon>Fabales</taxon>
        <taxon>Fabaceae</taxon>
        <taxon>Papilionoideae</taxon>
        <taxon>50 kb inversion clade</taxon>
        <taxon>dalbergioids sensu lato</taxon>
        <taxon>Dalbergieae</taxon>
        <taxon>Pterocarpus clade</taxon>
        <taxon>Arachis</taxon>
    </lineage>
</organism>
<keyword evidence="1" id="KW-0812">Transmembrane</keyword>
<accession>A0A6B9V8T1</accession>
<keyword evidence="1" id="KW-0472">Membrane</keyword>
<dbReference type="Proteomes" id="UP000464620">
    <property type="component" value="Chromosome B09"/>
</dbReference>
<feature type="transmembrane region" description="Helical" evidence="1">
    <location>
        <begin position="138"/>
        <end position="159"/>
    </location>
</feature>
<reference evidence="2 3" key="1">
    <citation type="submission" date="2020-01" db="EMBL/GenBank/DDBJ databases">
        <title>Genome sequence of Arachis hypogaea, cultivar Shitouqi.</title>
        <authorList>
            <person name="Zhuang W."/>
            <person name="Chen H."/>
            <person name="Varshney R."/>
            <person name="Wang D."/>
            <person name="Ming R."/>
        </authorList>
    </citation>
    <scope>NUCLEOTIDE SEQUENCE [LARGE SCALE GENOMIC DNA]</scope>
    <source>
        <tissue evidence="2">Young leaf</tissue>
    </source>
</reference>
<dbReference type="EMBL" id="CP031001">
    <property type="protein sequence ID" value="QHN77829.1"/>
    <property type="molecule type" value="Genomic_DNA"/>
</dbReference>
<evidence type="ECO:0000313" key="3">
    <source>
        <dbReference type="Proteomes" id="UP000464620"/>
    </source>
</evidence>